<dbReference type="InterPro" id="IPR010010">
    <property type="entry name" value="PSI_PsaM"/>
</dbReference>
<evidence type="ECO:0000313" key="10">
    <source>
        <dbReference type="EMBL" id="AYQ93590.1"/>
    </source>
</evidence>
<sequence length="31" mass="3341">MEITTTQVLSILLIALIPGILAYKLGNELAK</sequence>
<name>A0A3G3LLK7_9EUGL</name>
<dbReference type="InterPro" id="IPR037279">
    <property type="entry name" value="PSI_PsaM_sf"/>
</dbReference>
<keyword evidence="1 10" id="KW-0150">Chloroplast</keyword>
<dbReference type="AlphaFoldDB" id="A0A3G3LLK7"/>
<reference evidence="10" key="1">
    <citation type="journal article" date="2018" name="Sci. Rep.">
        <title>Dynamic evolution of inverted repeats in Euglenophyta plastid genomes.</title>
        <authorList>
            <person name="Karnkowska A."/>
            <person name="Bennett M.S."/>
            <person name="Triemer R.E."/>
        </authorList>
    </citation>
    <scope>NUCLEOTIDE SEQUENCE</scope>
</reference>
<geneLocation type="chloroplast" evidence="10"/>
<dbReference type="HAMAP" id="MF_00828">
    <property type="entry name" value="PSI_PsaM"/>
    <property type="match status" value="1"/>
</dbReference>
<dbReference type="EMBL" id="MH898671">
    <property type="protein sequence ID" value="AYQ93590.1"/>
    <property type="molecule type" value="Genomic_DNA"/>
</dbReference>
<keyword evidence="7 9" id="KW-0793">Thylakoid</keyword>
<protein>
    <recommendedName>
        <fullName evidence="9">Photosystem I reaction center subunit XII</fullName>
    </recommendedName>
    <alternativeName>
        <fullName evidence="9">PSI-M</fullName>
    </alternativeName>
</protein>
<dbReference type="GO" id="GO:0015979">
    <property type="term" value="P:photosynthesis"/>
    <property type="evidence" value="ECO:0007669"/>
    <property type="project" value="UniProtKB-UniRule"/>
</dbReference>
<dbReference type="Pfam" id="PF07465">
    <property type="entry name" value="PsaM"/>
    <property type="match status" value="1"/>
</dbReference>
<evidence type="ECO:0000256" key="3">
    <source>
        <dbReference type="ARBA" id="ARBA00022640"/>
    </source>
</evidence>
<dbReference type="NCBIfam" id="TIGR03053">
    <property type="entry name" value="PS_I_psaM"/>
    <property type="match status" value="1"/>
</dbReference>
<dbReference type="GO" id="GO:0009522">
    <property type="term" value="C:photosystem I"/>
    <property type="evidence" value="ECO:0007669"/>
    <property type="project" value="UniProtKB-KW"/>
</dbReference>
<proteinExistence type="inferred from homology"/>
<gene>
    <name evidence="9" type="primary">psaM</name>
</gene>
<keyword evidence="3 10" id="KW-0934">Plastid</keyword>
<keyword evidence="5 9" id="KW-0603">Photosystem I</keyword>
<evidence type="ECO:0000256" key="1">
    <source>
        <dbReference type="ARBA" id="ARBA00022528"/>
    </source>
</evidence>
<evidence type="ECO:0000256" key="5">
    <source>
        <dbReference type="ARBA" id="ARBA00022836"/>
    </source>
</evidence>
<keyword evidence="2 9" id="KW-0602">Photosynthesis</keyword>
<comment type="subcellular location">
    <subcellularLocation>
        <location evidence="9">Plastid</location>
        <location evidence="9">Chloroplast thylakoid membrane</location>
        <topology evidence="9">Single-pass membrane protein</topology>
    </subcellularLocation>
</comment>
<dbReference type="SUPFAM" id="SSF81548">
    <property type="entry name" value="Subunit XII of photosystem I reaction centre, PsaM"/>
    <property type="match status" value="1"/>
</dbReference>
<accession>A0A3G3LLK7</accession>
<dbReference type="GO" id="GO:0009535">
    <property type="term" value="C:chloroplast thylakoid membrane"/>
    <property type="evidence" value="ECO:0007669"/>
    <property type="project" value="UniProtKB-SubCell"/>
</dbReference>
<keyword evidence="4 9" id="KW-0812">Transmembrane</keyword>
<evidence type="ECO:0000256" key="2">
    <source>
        <dbReference type="ARBA" id="ARBA00022531"/>
    </source>
</evidence>
<evidence type="ECO:0000256" key="8">
    <source>
        <dbReference type="ARBA" id="ARBA00023136"/>
    </source>
</evidence>
<keyword evidence="6 9" id="KW-1133">Transmembrane helix</keyword>
<evidence type="ECO:0000256" key="7">
    <source>
        <dbReference type="ARBA" id="ARBA00023078"/>
    </source>
</evidence>
<organism evidence="10">
    <name type="scientific">Lepocinclis playfairiana</name>
    <dbReference type="NCBI Taxonomy" id="1403386"/>
    <lineage>
        <taxon>Eukaryota</taxon>
        <taxon>Discoba</taxon>
        <taxon>Euglenozoa</taxon>
        <taxon>Euglenida</taxon>
        <taxon>Spirocuta</taxon>
        <taxon>Euglenophyceae</taxon>
        <taxon>Euglenales</taxon>
        <taxon>Phacaceae</taxon>
        <taxon>Lepocinclis</taxon>
    </lineage>
</organism>
<keyword evidence="8 9" id="KW-0472">Membrane</keyword>
<evidence type="ECO:0000256" key="6">
    <source>
        <dbReference type="ARBA" id="ARBA00022989"/>
    </source>
</evidence>
<evidence type="ECO:0000256" key="9">
    <source>
        <dbReference type="HAMAP-Rule" id="MF_00828"/>
    </source>
</evidence>
<comment type="similarity">
    <text evidence="9">Belongs to the PsaM family.</text>
</comment>
<evidence type="ECO:0000256" key="4">
    <source>
        <dbReference type="ARBA" id="ARBA00022692"/>
    </source>
</evidence>